<organism evidence="7 9">
    <name type="scientific">Streptococcus chenjunshii</name>
    <dbReference type="NCBI Taxonomy" id="2173853"/>
    <lineage>
        <taxon>Bacteria</taxon>
        <taxon>Bacillati</taxon>
        <taxon>Bacillota</taxon>
        <taxon>Bacilli</taxon>
        <taxon>Lactobacillales</taxon>
        <taxon>Streptococcaceae</taxon>
        <taxon>Streptococcus</taxon>
    </lineage>
</organism>
<proteinExistence type="inferred from homology"/>
<keyword evidence="2" id="KW-0805">Transcription regulation</keyword>
<evidence type="ECO:0000256" key="1">
    <source>
        <dbReference type="ARBA" id="ARBA00011046"/>
    </source>
</evidence>
<reference evidence="6 10" key="1">
    <citation type="submission" date="2018-08" db="EMBL/GenBank/DDBJ databases">
        <title>Draft genome of Streptococcus sp .nov. Z2.</title>
        <authorList>
            <person name="Tian Z."/>
        </authorList>
    </citation>
    <scope>NUCLEOTIDE SEQUENCE [LARGE SCALE GENOMIC DNA]</scope>
    <source>
        <strain evidence="6 10">Z2</strain>
    </source>
</reference>
<evidence type="ECO:0000256" key="3">
    <source>
        <dbReference type="ARBA" id="ARBA00023125"/>
    </source>
</evidence>
<evidence type="ECO:0000313" key="7">
    <source>
        <dbReference type="EMBL" id="RFU53028.1"/>
    </source>
</evidence>
<accession>A0A372KN77</accession>
<dbReference type="InterPro" id="IPR005650">
    <property type="entry name" value="BlaI_family"/>
</dbReference>
<dbReference type="GO" id="GO:0045892">
    <property type="term" value="P:negative regulation of DNA-templated transcription"/>
    <property type="evidence" value="ECO:0007669"/>
    <property type="project" value="InterPro"/>
</dbReference>
<dbReference type="InterPro" id="IPR036390">
    <property type="entry name" value="WH_DNA-bd_sf"/>
</dbReference>
<reference evidence="5" key="4">
    <citation type="journal article" date="2019" name="Int. J. Syst. Evol. Microbiol.">
        <title>Streptococcus chenjunshii sp. nov. isolated from feces of Tibetan antelopes.</title>
        <authorList>
            <person name="Tian Z."/>
            <person name="Lu S."/>
            <person name="Jin D."/>
            <person name="Yang J."/>
            <person name="Pu J."/>
            <person name="Lai X.H."/>
            <person name="Bai X.N."/>
            <person name="Wu X.M."/>
            <person name="Li J."/>
            <person name="Wang S."/>
            <person name="Xu J."/>
        </authorList>
    </citation>
    <scope>NUCLEOTIDE SEQUENCE</scope>
    <source>
        <strain evidence="5">Z15</strain>
    </source>
</reference>
<keyword evidence="3" id="KW-0238">DNA-binding</keyword>
<evidence type="ECO:0000313" key="6">
    <source>
        <dbReference type="EMBL" id="RFU50882.1"/>
    </source>
</evidence>
<reference evidence="7 9" key="2">
    <citation type="submission" date="2018-08" db="EMBL/GenBank/DDBJ databases">
        <title>Draft genome of Streptococcus sp. nov. Z1.</title>
        <authorList>
            <person name="Tian Z."/>
        </authorList>
    </citation>
    <scope>NUCLEOTIDE SEQUENCE [LARGE SCALE GENOMIC DNA]</scope>
    <source>
        <strain evidence="7">Z1</strain>
        <strain evidence="9">Z1(2018)</strain>
    </source>
</reference>
<protein>
    <submittedName>
        <fullName evidence="7">CopY/TcrY family copper transport repressor</fullName>
    </submittedName>
</protein>
<reference evidence="8" key="3">
    <citation type="submission" date="2018-08" db="EMBL/GenBank/DDBJ databases">
        <title>Streptococcus chenjunshii sp. nov., isolated from stools sample of the Tibetan antelope in the Qinghai-Tibet plateau, China.</title>
        <authorList>
            <person name="Tian Z."/>
        </authorList>
    </citation>
    <scope>NUCLEOTIDE SEQUENCE [LARGE SCALE GENOMIC DNA]</scope>
    <source>
        <strain evidence="8">Z15</strain>
    </source>
</reference>
<comment type="similarity">
    <text evidence="1">Belongs to the BlaI transcriptional regulatory family.</text>
</comment>
<name>A0A372KN77_9STRE</name>
<dbReference type="KEGG" id="schj:DDV21_009550"/>
<dbReference type="EMBL" id="CP031733">
    <property type="protein sequence ID" value="AXQ79303.1"/>
    <property type="molecule type" value="Genomic_DNA"/>
</dbReference>
<keyword evidence="4" id="KW-0804">Transcription</keyword>
<dbReference type="EMBL" id="QVQY01000014">
    <property type="protein sequence ID" value="RFU50882.1"/>
    <property type="molecule type" value="Genomic_DNA"/>
</dbReference>
<dbReference type="Gene3D" id="1.10.10.10">
    <property type="entry name" value="Winged helix-like DNA-binding domain superfamily/Winged helix DNA-binding domain"/>
    <property type="match status" value="1"/>
</dbReference>
<sequence>MIIANAEWEVMRVVWTKGQTTSGEILETLRQKTQWSSSTVKTLLKRLVGKGCLQAEKQGKQFIYSALISEESSMSEQAAILLDKFCQRRYPALIEHLLDASPMTLDDIERLQALLARKRAEAVAEIPCHCIQGQCRCKENTEVF</sequence>
<dbReference type="AlphaFoldDB" id="A0A372KN77"/>
<dbReference type="Proteomes" id="UP000246115">
    <property type="component" value="Chromosome"/>
</dbReference>
<evidence type="ECO:0000256" key="4">
    <source>
        <dbReference type="ARBA" id="ARBA00023163"/>
    </source>
</evidence>
<dbReference type="Proteomes" id="UP000264056">
    <property type="component" value="Unassembled WGS sequence"/>
</dbReference>
<dbReference type="OrthoDB" id="1849040at2"/>
<evidence type="ECO:0000256" key="2">
    <source>
        <dbReference type="ARBA" id="ARBA00023015"/>
    </source>
</evidence>
<gene>
    <name evidence="5" type="ORF">DDV21_009550</name>
    <name evidence="6" type="ORF">DDV22_06280</name>
    <name evidence="7" type="ORF">DDV23_06540</name>
</gene>
<evidence type="ECO:0000313" key="5">
    <source>
        <dbReference type="EMBL" id="AXQ79303.1"/>
    </source>
</evidence>
<dbReference type="EMBL" id="QVQZ01000013">
    <property type="protein sequence ID" value="RFU53028.1"/>
    <property type="molecule type" value="Genomic_DNA"/>
</dbReference>
<dbReference type="InterPro" id="IPR014071">
    <property type="entry name" value="Cu_transp_CopY/TcrY"/>
</dbReference>
<evidence type="ECO:0000313" key="8">
    <source>
        <dbReference type="Proteomes" id="UP000246115"/>
    </source>
</evidence>
<dbReference type="NCBIfam" id="TIGR02698">
    <property type="entry name" value="CopY_TcrY"/>
    <property type="match status" value="1"/>
</dbReference>
<keyword evidence="10" id="KW-1185">Reference proteome</keyword>
<evidence type="ECO:0000313" key="10">
    <source>
        <dbReference type="Proteomes" id="UP000264056"/>
    </source>
</evidence>
<dbReference type="Proteomes" id="UP000262901">
    <property type="component" value="Unassembled WGS sequence"/>
</dbReference>
<accession>A0A346NE58</accession>
<dbReference type="RefSeq" id="WP_116878311.1">
    <property type="nucleotide sequence ID" value="NZ_CP031733.1"/>
</dbReference>
<dbReference type="GO" id="GO:0003677">
    <property type="term" value="F:DNA binding"/>
    <property type="evidence" value="ECO:0007669"/>
    <property type="project" value="UniProtKB-KW"/>
</dbReference>
<evidence type="ECO:0000313" key="9">
    <source>
        <dbReference type="Proteomes" id="UP000262901"/>
    </source>
</evidence>
<dbReference type="InterPro" id="IPR036388">
    <property type="entry name" value="WH-like_DNA-bd_sf"/>
</dbReference>
<dbReference type="SUPFAM" id="SSF46785">
    <property type="entry name" value="Winged helix' DNA-binding domain"/>
    <property type="match status" value="1"/>
</dbReference>
<dbReference type="Pfam" id="PF03965">
    <property type="entry name" value="Penicillinase_R"/>
    <property type="match status" value="1"/>
</dbReference>
<dbReference type="PIRSF" id="PIRSF019455">
    <property type="entry name" value="CopR_AtkY"/>
    <property type="match status" value="1"/>
</dbReference>